<feature type="region of interest" description="Disordered" evidence="1">
    <location>
        <begin position="1"/>
        <end position="25"/>
    </location>
</feature>
<sequence length="112" mass="12140">MSNPGPQQQAMPPQPPYRPAPPQANHKPALRVANAIAVIKWILIGLEVIAVLLAVVIGVLTQLDDPDDDGWVPFALSALGGIIMTGLTWVLFGWFEQVLRTLVGIAENTRRP</sequence>
<comment type="caution">
    <text evidence="3">The sequence shown here is derived from an EMBL/GenBank/DDBJ whole genome shotgun (WGS) entry which is preliminary data.</text>
</comment>
<keyword evidence="2" id="KW-0472">Membrane</keyword>
<accession>A0A4R6LZ14</accession>
<reference evidence="3 4" key="1">
    <citation type="submission" date="2017-07" db="EMBL/GenBank/DDBJ databases">
        <title>Draft whole genome sequences of clinical Proprionibacteriaceae strains.</title>
        <authorList>
            <person name="Bernier A.-M."/>
            <person name="Bernard K."/>
            <person name="Domingo M.-C."/>
        </authorList>
    </citation>
    <scope>NUCLEOTIDE SEQUENCE [LARGE SCALE GENOMIC DNA]</scope>
    <source>
        <strain evidence="3 4">NML 030167</strain>
    </source>
</reference>
<evidence type="ECO:0000256" key="1">
    <source>
        <dbReference type="SAM" id="MobiDB-lite"/>
    </source>
</evidence>
<dbReference type="Proteomes" id="UP000215896">
    <property type="component" value="Unassembled WGS sequence"/>
</dbReference>
<accession>A0A255GG01</accession>
<dbReference type="EMBL" id="NMVO01000012">
    <property type="protein sequence ID" value="OYO14768.1"/>
    <property type="molecule type" value="Genomic_DNA"/>
</dbReference>
<evidence type="ECO:0000256" key="2">
    <source>
        <dbReference type="SAM" id="Phobius"/>
    </source>
</evidence>
<dbReference type="RefSeq" id="WP_094403425.1">
    <property type="nucleotide sequence ID" value="NZ_NMVL01000025.1"/>
</dbReference>
<protein>
    <submittedName>
        <fullName evidence="3">Uncharacterized protein</fullName>
    </submittedName>
</protein>
<keyword evidence="2" id="KW-1133">Transmembrane helix</keyword>
<feature type="compositionally biased region" description="Pro residues" evidence="1">
    <location>
        <begin position="12"/>
        <end position="22"/>
    </location>
</feature>
<evidence type="ECO:0000313" key="4">
    <source>
        <dbReference type="Proteomes" id="UP000215896"/>
    </source>
</evidence>
<keyword evidence="4" id="KW-1185">Reference proteome</keyword>
<feature type="compositionally biased region" description="Low complexity" evidence="1">
    <location>
        <begin position="1"/>
        <end position="11"/>
    </location>
</feature>
<dbReference type="AlphaFoldDB" id="A0A255GG01"/>
<feature type="transmembrane region" description="Helical" evidence="2">
    <location>
        <begin position="71"/>
        <end position="92"/>
    </location>
</feature>
<name>A0A255GG01_9ACTN</name>
<proteinExistence type="predicted"/>
<gene>
    <name evidence="3" type="ORF">CGZ94_09445</name>
</gene>
<evidence type="ECO:0000313" key="3">
    <source>
        <dbReference type="EMBL" id="OYO14768.1"/>
    </source>
</evidence>
<keyword evidence="2" id="KW-0812">Transmembrane</keyword>
<organism evidence="3 4">
    <name type="scientific">Enemella evansiae</name>
    <dbReference type="NCBI Taxonomy" id="2016499"/>
    <lineage>
        <taxon>Bacteria</taxon>
        <taxon>Bacillati</taxon>
        <taxon>Actinomycetota</taxon>
        <taxon>Actinomycetes</taxon>
        <taxon>Propionibacteriales</taxon>
        <taxon>Propionibacteriaceae</taxon>
        <taxon>Enemella</taxon>
    </lineage>
</organism>
<feature type="transmembrane region" description="Helical" evidence="2">
    <location>
        <begin position="37"/>
        <end position="59"/>
    </location>
</feature>